<feature type="compositionally biased region" description="Basic residues" evidence="1">
    <location>
        <begin position="1"/>
        <end position="10"/>
    </location>
</feature>
<comment type="caution">
    <text evidence="2">The sequence shown here is derived from an EMBL/GenBank/DDBJ whole genome shotgun (WGS) entry which is preliminary data.</text>
</comment>
<protein>
    <submittedName>
        <fullName evidence="2">Uncharacterized protein</fullName>
    </submittedName>
</protein>
<dbReference type="Proteomes" id="UP001165082">
    <property type="component" value="Unassembled WGS sequence"/>
</dbReference>
<feature type="compositionally biased region" description="Basic and acidic residues" evidence="1">
    <location>
        <begin position="136"/>
        <end position="165"/>
    </location>
</feature>
<organism evidence="2 3">
    <name type="scientific">Triparma retinervis</name>
    <dbReference type="NCBI Taxonomy" id="2557542"/>
    <lineage>
        <taxon>Eukaryota</taxon>
        <taxon>Sar</taxon>
        <taxon>Stramenopiles</taxon>
        <taxon>Ochrophyta</taxon>
        <taxon>Bolidophyceae</taxon>
        <taxon>Parmales</taxon>
        <taxon>Triparmaceae</taxon>
        <taxon>Triparma</taxon>
    </lineage>
</organism>
<gene>
    <name evidence="2" type="ORF">TrRE_jg3767</name>
</gene>
<dbReference type="EMBL" id="BRXZ01000947">
    <property type="protein sequence ID" value="GMH58272.1"/>
    <property type="molecule type" value="Genomic_DNA"/>
</dbReference>
<feature type="region of interest" description="Disordered" evidence="1">
    <location>
        <begin position="101"/>
        <end position="195"/>
    </location>
</feature>
<keyword evidence="3" id="KW-1185">Reference proteome</keyword>
<name>A0A9W6ZPR8_9STRA</name>
<feature type="region of interest" description="Disordered" evidence="1">
    <location>
        <begin position="1"/>
        <end position="87"/>
    </location>
</feature>
<feature type="compositionally biased region" description="Low complexity" evidence="1">
    <location>
        <begin position="120"/>
        <end position="133"/>
    </location>
</feature>
<feature type="non-terminal residue" evidence="2">
    <location>
        <position position="195"/>
    </location>
</feature>
<accession>A0A9W6ZPR8</accession>
<feature type="compositionally biased region" description="Basic residues" evidence="1">
    <location>
        <begin position="31"/>
        <end position="43"/>
    </location>
</feature>
<proteinExistence type="predicted"/>
<sequence>MGRVSKYKRLKAVDPYNKSNKKQEMIDNLRGKSRPGRKSKKSTAKFDSTVGGGDDFSFDSSGRIVMRGGLSKGSVSKSNPTLDPFDEALESYDPYKAESLEKSISKKSTVGNPYSRQPSSRKSNSTTTTTSATKLFEGKQPHESMRAFNKRIKEETRRVLKDDMSKPVMNSRKKDYLSERKRRKKAPPPGGGGGG</sequence>
<feature type="compositionally biased region" description="Polar residues" evidence="1">
    <location>
        <begin position="106"/>
        <end position="118"/>
    </location>
</feature>
<evidence type="ECO:0000256" key="1">
    <source>
        <dbReference type="SAM" id="MobiDB-lite"/>
    </source>
</evidence>
<dbReference type="OrthoDB" id="10453826at2759"/>
<reference evidence="2" key="1">
    <citation type="submission" date="2022-07" db="EMBL/GenBank/DDBJ databases">
        <title>Genome analysis of Parmales, a sister group of diatoms, reveals the evolutionary specialization of diatoms from phago-mixotrophs to photoautotrophs.</title>
        <authorList>
            <person name="Ban H."/>
            <person name="Sato S."/>
            <person name="Yoshikawa S."/>
            <person name="Kazumasa Y."/>
            <person name="Nakamura Y."/>
            <person name="Ichinomiya M."/>
            <person name="Saitoh K."/>
            <person name="Sato N."/>
            <person name="Blanc-Mathieu R."/>
            <person name="Endo H."/>
            <person name="Kuwata A."/>
            <person name="Ogata H."/>
        </authorList>
    </citation>
    <scope>NUCLEOTIDE SEQUENCE</scope>
</reference>
<dbReference type="AlphaFoldDB" id="A0A9W6ZPR8"/>
<feature type="compositionally biased region" description="Basic and acidic residues" evidence="1">
    <location>
        <begin position="21"/>
        <end position="30"/>
    </location>
</feature>
<evidence type="ECO:0000313" key="2">
    <source>
        <dbReference type="EMBL" id="GMH58272.1"/>
    </source>
</evidence>
<evidence type="ECO:0000313" key="3">
    <source>
        <dbReference type="Proteomes" id="UP001165082"/>
    </source>
</evidence>